<sequence>MSKYKKWSSSAKFEIALQAIKGELTLNELCKKYEVSPAQVHSWKKQLIEHGADLFNKSDKAAKKATEHEQAQRVLYEKIGEKSPRHGVRKQSPVQ</sequence>
<dbReference type="InterPro" id="IPR010921">
    <property type="entry name" value="Trp_repressor/repl_initiator"/>
</dbReference>
<protein>
    <submittedName>
        <fullName evidence="2">Transposase IS3/IS911 family protein</fullName>
    </submittedName>
</protein>
<reference evidence="2 3" key="1">
    <citation type="submission" date="2015-11" db="EMBL/GenBank/DDBJ databases">
        <title>Genomic analysis of 38 Legionella species identifies large and diverse effector repertoires.</title>
        <authorList>
            <person name="Burstein D."/>
            <person name="Amaro F."/>
            <person name="Zusman T."/>
            <person name="Lifshitz Z."/>
            <person name="Cohen O."/>
            <person name="Gilbert J.A."/>
            <person name="Pupko T."/>
            <person name="Shuman H.A."/>
            <person name="Segal G."/>
        </authorList>
    </citation>
    <scope>NUCLEOTIDE SEQUENCE [LARGE SCALE GENOMIC DNA]</scope>
    <source>
        <strain evidence="2 3">ATCC 51914</strain>
    </source>
</reference>
<dbReference type="GO" id="GO:0043565">
    <property type="term" value="F:sequence-specific DNA binding"/>
    <property type="evidence" value="ECO:0007669"/>
    <property type="project" value="InterPro"/>
</dbReference>
<dbReference type="InterPro" id="IPR036388">
    <property type="entry name" value="WH-like_DNA-bd_sf"/>
</dbReference>
<dbReference type="SUPFAM" id="SSF48295">
    <property type="entry name" value="TrpR-like"/>
    <property type="match status" value="1"/>
</dbReference>
<dbReference type="Proteomes" id="UP000054729">
    <property type="component" value="Unassembled WGS sequence"/>
</dbReference>
<dbReference type="Gene3D" id="1.10.10.10">
    <property type="entry name" value="Winged helix-like DNA-binding domain superfamily/Winged helix DNA-binding domain"/>
    <property type="match status" value="1"/>
</dbReference>
<feature type="region of interest" description="Disordered" evidence="1">
    <location>
        <begin position="76"/>
        <end position="95"/>
    </location>
</feature>
<organism evidence="2 3">
    <name type="scientific">Legionella waltersii</name>
    <dbReference type="NCBI Taxonomy" id="66969"/>
    <lineage>
        <taxon>Bacteria</taxon>
        <taxon>Pseudomonadati</taxon>
        <taxon>Pseudomonadota</taxon>
        <taxon>Gammaproteobacteria</taxon>
        <taxon>Legionellales</taxon>
        <taxon>Legionellaceae</taxon>
        <taxon>Legionella</taxon>
    </lineage>
</organism>
<dbReference type="InterPro" id="IPR002514">
    <property type="entry name" value="Transposase_8"/>
</dbReference>
<name>A0A0W1AMH3_9GAMM</name>
<accession>A0A0W1AMH3</accession>
<evidence type="ECO:0000313" key="2">
    <source>
        <dbReference type="EMBL" id="KTD82464.1"/>
    </source>
</evidence>
<evidence type="ECO:0000256" key="1">
    <source>
        <dbReference type="SAM" id="MobiDB-lite"/>
    </source>
</evidence>
<dbReference type="PATRIC" id="fig|66969.6.peg.1020"/>
<comment type="caution">
    <text evidence="2">The sequence shown here is derived from an EMBL/GenBank/DDBJ whole genome shotgun (WGS) entry which is preliminary data.</text>
</comment>
<dbReference type="Pfam" id="PF01527">
    <property type="entry name" value="HTH_Tnp_1"/>
    <property type="match status" value="1"/>
</dbReference>
<keyword evidence="3" id="KW-1185">Reference proteome</keyword>
<gene>
    <name evidence="2" type="ORF">Lwal_0941</name>
</gene>
<dbReference type="RefSeq" id="WP_058479739.1">
    <property type="nucleotide sequence ID" value="NZ_LNZB01000015.1"/>
</dbReference>
<dbReference type="GO" id="GO:0004803">
    <property type="term" value="F:transposase activity"/>
    <property type="evidence" value="ECO:0007669"/>
    <property type="project" value="InterPro"/>
</dbReference>
<dbReference type="STRING" id="66969.Lwal_0941"/>
<dbReference type="EMBL" id="LNZB01000015">
    <property type="protein sequence ID" value="KTD82464.1"/>
    <property type="molecule type" value="Genomic_DNA"/>
</dbReference>
<dbReference type="AlphaFoldDB" id="A0A0W1AMH3"/>
<dbReference type="GO" id="GO:0006313">
    <property type="term" value="P:DNA transposition"/>
    <property type="evidence" value="ECO:0007669"/>
    <property type="project" value="InterPro"/>
</dbReference>
<proteinExistence type="predicted"/>
<evidence type="ECO:0000313" key="3">
    <source>
        <dbReference type="Proteomes" id="UP000054729"/>
    </source>
</evidence>